<proteinExistence type="predicted"/>
<reference evidence="1" key="1">
    <citation type="submission" date="2014-09" db="EMBL/GenBank/DDBJ databases">
        <authorList>
            <person name="Magalhaes I.L.F."/>
            <person name="Oliveira U."/>
            <person name="Santos F.R."/>
            <person name="Vidigal T.H.D.A."/>
            <person name="Brescovit A.D."/>
            <person name="Santos A.J."/>
        </authorList>
    </citation>
    <scope>NUCLEOTIDE SEQUENCE</scope>
    <source>
        <tissue evidence="1">Shoot tissue taken approximately 20 cm above the soil surface</tissue>
    </source>
</reference>
<organism evidence="1">
    <name type="scientific">Arundo donax</name>
    <name type="common">Giant reed</name>
    <name type="synonym">Donax arundinaceus</name>
    <dbReference type="NCBI Taxonomy" id="35708"/>
    <lineage>
        <taxon>Eukaryota</taxon>
        <taxon>Viridiplantae</taxon>
        <taxon>Streptophyta</taxon>
        <taxon>Embryophyta</taxon>
        <taxon>Tracheophyta</taxon>
        <taxon>Spermatophyta</taxon>
        <taxon>Magnoliopsida</taxon>
        <taxon>Liliopsida</taxon>
        <taxon>Poales</taxon>
        <taxon>Poaceae</taxon>
        <taxon>PACMAD clade</taxon>
        <taxon>Arundinoideae</taxon>
        <taxon>Arundineae</taxon>
        <taxon>Arundo</taxon>
    </lineage>
</organism>
<reference evidence="1" key="2">
    <citation type="journal article" date="2015" name="Data Brief">
        <title>Shoot transcriptome of the giant reed, Arundo donax.</title>
        <authorList>
            <person name="Barrero R.A."/>
            <person name="Guerrero F.D."/>
            <person name="Moolhuijzen P."/>
            <person name="Goolsby J.A."/>
            <person name="Tidwell J."/>
            <person name="Bellgard S.E."/>
            <person name="Bellgard M.I."/>
        </authorList>
    </citation>
    <scope>NUCLEOTIDE SEQUENCE</scope>
    <source>
        <tissue evidence="1">Shoot tissue taken approximately 20 cm above the soil surface</tissue>
    </source>
</reference>
<dbReference type="AlphaFoldDB" id="A0A0A8Y9H9"/>
<evidence type="ECO:0000313" key="1">
    <source>
        <dbReference type="EMBL" id="JAD21988.1"/>
    </source>
</evidence>
<sequence>MFILHRYDHSLECTEATSNNGSIPN</sequence>
<protein>
    <submittedName>
        <fullName evidence="1">Uncharacterized protein</fullName>
    </submittedName>
</protein>
<name>A0A0A8Y9H9_ARUDO</name>
<accession>A0A0A8Y9H9</accession>
<dbReference type="EMBL" id="GBRH01275907">
    <property type="protein sequence ID" value="JAD21988.1"/>
    <property type="molecule type" value="Transcribed_RNA"/>
</dbReference>